<protein>
    <submittedName>
        <fullName evidence="1">Uncharacterized protein</fullName>
    </submittedName>
</protein>
<evidence type="ECO:0000313" key="1">
    <source>
        <dbReference type="EMBL" id="KAK7843240.1"/>
    </source>
</evidence>
<evidence type="ECO:0000313" key="2">
    <source>
        <dbReference type="Proteomes" id="UP000237347"/>
    </source>
</evidence>
<dbReference type="EMBL" id="PKMF04000208">
    <property type="protein sequence ID" value="KAK7843240.1"/>
    <property type="molecule type" value="Genomic_DNA"/>
</dbReference>
<name>A0AAW0KWM1_QUESU</name>
<organism evidence="1 2">
    <name type="scientific">Quercus suber</name>
    <name type="common">Cork oak</name>
    <dbReference type="NCBI Taxonomy" id="58331"/>
    <lineage>
        <taxon>Eukaryota</taxon>
        <taxon>Viridiplantae</taxon>
        <taxon>Streptophyta</taxon>
        <taxon>Embryophyta</taxon>
        <taxon>Tracheophyta</taxon>
        <taxon>Spermatophyta</taxon>
        <taxon>Magnoliopsida</taxon>
        <taxon>eudicotyledons</taxon>
        <taxon>Gunneridae</taxon>
        <taxon>Pentapetalae</taxon>
        <taxon>rosids</taxon>
        <taxon>fabids</taxon>
        <taxon>Fagales</taxon>
        <taxon>Fagaceae</taxon>
        <taxon>Quercus</taxon>
    </lineage>
</organism>
<keyword evidence="2" id="KW-1185">Reference proteome</keyword>
<dbReference type="AlphaFoldDB" id="A0AAW0KWM1"/>
<sequence>MMLRCHLCFTVVLVEMVEQTRIMLVMFML</sequence>
<comment type="caution">
    <text evidence="1">The sequence shown here is derived from an EMBL/GenBank/DDBJ whole genome shotgun (WGS) entry which is preliminary data.</text>
</comment>
<accession>A0AAW0KWM1</accession>
<gene>
    <name evidence="1" type="ORF">CFP56_012810</name>
</gene>
<reference evidence="1 2" key="1">
    <citation type="journal article" date="2018" name="Sci. Data">
        <title>The draft genome sequence of cork oak.</title>
        <authorList>
            <person name="Ramos A.M."/>
            <person name="Usie A."/>
            <person name="Barbosa P."/>
            <person name="Barros P.M."/>
            <person name="Capote T."/>
            <person name="Chaves I."/>
            <person name="Simoes F."/>
            <person name="Abreu I."/>
            <person name="Carrasquinho I."/>
            <person name="Faro C."/>
            <person name="Guimaraes J.B."/>
            <person name="Mendonca D."/>
            <person name="Nobrega F."/>
            <person name="Rodrigues L."/>
            <person name="Saibo N.J.M."/>
            <person name="Varela M.C."/>
            <person name="Egas C."/>
            <person name="Matos J."/>
            <person name="Miguel C.M."/>
            <person name="Oliveira M.M."/>
            <person name="Ricardo C.P."/>
            <person name="Goncalves S."/>
        </authorList>
    </citation>
    <scope>NUCLEOTIDE SEQUENCE [LARGE SCALE GENOMIC DNA]</scope>
    <source>
        <strain evidence="2">cv. HL8</strain>
    </source>
</reference>
<dbReference type="Proteomes" id="UP000237347">
    <property type="component" value="Unassembled WGS sequence"/>
</dbReference>
<proteinExistence type="predicted"/>